<dbReference type="AlphaFoldDB" id="A0AAD7A029"/>
<dbReference type="Proteomes" id="UP001218218">
    <property type="component" value="Unassembled WGS sequence"/>
</dbReference>
<dbReference type="Gene3D" id="2.170.270.10">
    <property type="entry name" value="SET domain"/>
    <property type="match status" value="1"/>
</dbReference>
<dbReference type="PANTHER" id="PTHR47332">
    <property type="entry name" value="SET DOMAIN-CONTAINING PROTEIN 5"/>
    <property type="match status" value="1"/>
</dbReference>
<evidence type="ECO:0000313" key="2">
    <source>
        <dbReference type="EMBL" id="KAJ7346894.1"/>
    </source>
</evidence>
<keyword evidence="3" id="KW-1185">Reference proteome</keyword>
<sequence>MRRGFLLNRESLYSPYPTRNKKPNRDDCRLFADNSAAAASPLPDAPPYTVKELKDWGKKNVRLSDDPSMSAKVNLRDLGLNQQLVFRNIKVGTVEVSTLLDCEVLNLLPTRFSPPPVPLENAFEFRQTKNRGVGAFATRDIRAAALLHVEIPTTVMQNTMVLNFGMTKAEVYSQLLRRVPEKTQPALLSLNNSQPPGMYELEEGILRSNTLNVSMPAPAVAAPAAMGHNGLFLDASRLNHSCSPNVVHRFDPQSFALIVHTIRPIAKGEEIVHSYIDLKTTTTRDARRSLLRDLCHFECLCDRCTLPDPVAVRDSDIRRQRIHDTKREEVVAPLEAWYRSNGRDDLDKVIAFHLAAVEDMRIEGLYHYSYFLHISLLAVSFAALEDIRGFRSWIGKARDVALSNLASDAALEMLKYIVYPETFPSWGLARKMRNRPWAVVSHHILSRALITSVSPEEPLTMLLRIGTQLQHDVHICICSARMSLIQNYIWKSPAREGVVRRAKVAA</sequence>
<dbReference type="PROSITE" id="PS50280">
    <property type="entry name" value="SET"/>
    <property type="match status" value="1"/>
</dbReference>
<comment type="caution">
    <text evidence="2">The sequence shown here is derived from an EMBL/GenBank/DDBJ whole genome shotgun (WGS) entry which is preliminary data.</text>
</comment>
<dbReference type="InterPro" id="IPR046341">
    <property type="entry name" value="SET_dom_sf"/>
</dbReference>
<dbReference type="Pfam" id="PF00856">
    <property type="entry name" value="SET"/>
    <property type="match status" value="1"/>
</dbReference>
<feature type="domain" description="SET" evidence="1">
    <location>
        <begin position="121"/>
        <end position="276"/>
    </location>
</feature>
<dbReference type="PANTHER" id="PTHR47332:SF4">
    <property type="entry name" value="SET DOMAIN-CONTAINING PROTEIN 5"/>
    <property type="match status" value="1"/>
</dbReference>
<dbReference type="InterPro" id="IPR001214">
    <property type="entry name" value="SET_dom"/>
</dbReference>
<protein>
    <recommendedName>
        <fullName evidence="1">SET domain-containing protein</fullName>
    </recommendedName>
</protein>
<dbReference type="SMART" id="SM00317">
    <property type="entry name" value="SET"/>
    <property type="match status" value="1"/>
</dbReference>
<dbReference type="InterPro" id="IPR053185">
    <property type="entry name" value="SET_domain_protein"/>
</dbReference>
<organism evidence="2 3">
    <name type="scientific">Mycena albidolilacea</name>
    <dbReference type="NCBI Taxonomy" id="1033008"/>
    <lineage>
        <taxon>Eukaryota</taxon>
        <taxon>Fungi</taxon>
        <taxon>Dikarya</taxon>
        <taxon>Basidiomycota</taxon>
        <taxon>Agaricomycotina</taxon>
        <taxon>Agaricomycetes</taxon>
        <taxon>Agaricomycetidae</taxon>
        <taxon>Agaricales</taxon>
        <taxon>Marasmiineae</taxon>
        <taxon>Mycenaceae</taxon>
        <taxon>Mycena</taxon>
    </lineage>
</organism>
<evidence type="ECO:0000259" key="1">
    <source>
        <dbReference type="PROSITE" id="PS50280"/>
    </source>
</evidence>
<dbReference type="CDD" id="cd20071">
    <property type="entry name" value="SET_SMYD"/>
    <property type="match status" value="1"/>
</dbReference>
<accession>A0AAD7A029</accession>
<dbReference type="SUPFAM" id="SSF82199">
    <property type="entry name" value="SET domain"/>
    <property type="match status" value="1"/>
</dbReference>
<gene>
    <name evidence="2" type="ORF">DFH08DRAFT_869717</name>
</gene>
<name>A0AAD7A029_9AGAR</name>
<dbReference type="EMBL" id="JARIHO010000020">
    <property type="protein sequence ID" value="KAJ7346894.1"/>
    <property type="molecule type" value="Genomic_DNA"/>
</dbReference>
<reference evidence="2" key="1">
    <citation type="submission" date="2023-03" db="EMBL/GenBank/DDBJ databases">
        <title>Massive genome expansion in bonnet fungi (Mycena s.s.) driven by repeated elements and novel gene families across ecological guilds.</title>
        <authorList>
            <consortium name="Lawrence Berkeley National Laboratory"/>
            <person name="Harder C.B."/>
            <person name="Miyauchi S."/>
            <person name="Viragh M."/>
            <person name="Kuo A."/>
            <person name="Thoen E."/>
            <person name="Andreopoulos B."/>
            <person name="Lu D."/>
            <person name="Skrede I."/>
            <person name="Drula E."/>
            <person name="Henrissat B."/>
            <person name="Morin E."/>
            <person name="Kohler A."/>
            <person name="Barry K."/>
            <person name="LaButti K."/>
            <person name="Morin E."/>
            <person name="Salamov A."/>
            <person name="Lipzen A."/>
            <person name="Mereny Z."/>
            <person name="Hegedus B."/>
            <person name="Baldrian P."/>
            <person name="Stursova M."/>
            <person name="Weitz H."/>
            <person name="Taylor A."/>
            <person name="Grigoriev I.V."/>
            <person name="Nagy L.G."/>
            <person name="Martin F."/>
            <person name="Kauserud H."/>
        </authorList>
    </citation>
    <scope>NUCLEOTIDE SEQUENCE</scope>
    <source>
        <strain evidence="2">CBHHK002</strain>
    </source>
</reference>
<evidence type="ECO:0000313" key="3">
    <source>
        <dbReference type="Proteomes" id="UP001218218"/>
    </source>
</evidence>
<proteinExistence type="predicted"/>